<keyword evidence="3" id="KW-1185">Reference proteome</keyword>
<dbReference type="SUPFAM" id="SSF52540">
    <property type="entry name" value="P-loop containing nucleoside triphosphate hydrolases"/>
    <property type="match status" value="1"/>
</dbReference>
<gene>
    <name evidence="2" type="ORF">BSL78_20222</name>
</gene>
<dbReference type="Pfam" id="PF05729">
    <property type="entry name" value="NACHT"/>
    <property type="match status" value="1"/>
</dbReference>
<reference evidence="2 3" key="1">
    <citation type="journal article" date="2017" name="PLoS Biol.">
        <title>The sea cucumber genome provides insights into morphological evolution and visceral regeneration.</title>
        <authorList>
            <person name="Zhang X."/>
            <person name="Sun L."/>
            <person name="Yuan J."/>
            <person name="Sun Y."/>
            <person name="Gao Y."/>
            <person name="Zhang L."/>
            <person name="Li S."/>
            <person name="Dai H."/>
            <person name="Hamel J.F."/>
            <person name="Liu C."/>
            <person name="Yu Y."/>
            <person name="Liu S."/>
            <person name="Lin W."/>
            <person name="Guo K."/>
            <person name="Jin S."/>
            <person name="Xu P."/>
            <person name="Storey K.B."/>
            <person name="Huan P."/>
            <person name="Zhang T."/>
            <person name="Zhou Y."/>
            <person name="Zhang J."/>
            <person name="Lin C."/>
            <person name="Li X."/>
            <person name="Xing L."/>
            <person name="Huo D."/>
            <person name="Sun M."/>
            <person name="Wang L."/>
            <person name="Mercier A."/>
            <person name="Li F."/>
            <person name="Yang H."/>
            <person name="Xiang J."/>
        </authorList>
    </citation>
    <scope>NUCLEOTIDE SEQUENCE [LARGE SCALE GENOMIC DNA]</scope>
    <source>
        <strain evidence="2">Shaxun</strain>
        <tissue evidence="2">Muscle</tissue>
    </source>
</reference>
<evidence type="ECO:0000259" key="1">
    <source>
        <dbReference type="PROSITE" id="PS50837"/>
    </source>
</evidence>
<dbReference type="InterPro" id="IPR007111">
    <property type="entry name" value="NACHT_NTPase"/>
</dbReference>
<dbReference type="EMBL" id="MRZV01000892">
    <property type="protein sequence ID" value="PIK42919.1"/>
    <property type="molecule type" value="Genomic_DNA"/>
</dbReference>
<dbReference type="Gene3D" id="3.40.50.300">
    <property type="entry name" value="P-loop containing nucleotide triphosphate hydrolases"/>
    <property type="match status" value="1"/>
</dbReference>
<dbReference type="AlphaFoldDB" id="A0A2G8K4P9"/>
<sequence>MRQIRDTYAGFYNAVKPLPHIPTVMVNVNDIFVDGRIQLLTSQRTWEDLQSHAHIITDKRIGKRCLIEGPPGSGKSTLSLQFAYEWSQGKLNERADIVLLFQLRKLKNIFTLQQAVKQLLLPKDSTTKEDEIEFFLKEFNSIVIIFDAYDEMPDQTENDFIADILKNLSHREFKVIVTTRSSCLPEEFSPSTSRIYLDGFNDKDRDTYIKKAVKDEEDVVKTQIQRQLETAQKEDPIFRDIFKCPFFFVVVVHNWKENKGRYHRSVTYTVNLLLLSLVHHMNNKHYSTIITEIPYSNGLNETVFKSIIQKEKKIWTVDEFSKQFGENLLSVYKQLGILEDIEPRRSYHDEQSLDGTVIDDSFTGVVNVTIRRNVMREWFAAKYIVNKIVSLTDKDLITFSKILAEKAQERQFHNIFRFACGINVVALEKILHIILQSKDNQKLAVSCIMEIKSNAFTERVRSLRKICKHSIEIAIKDNLYTQRKLRDFLELVADYSNHKVIVPSVILMNSYHSVDDSHENILLKSSLNIPSSIATEELCIVNSGAEFTVGEIKQLIDYASFVKSLKTLSLERCLVPLQLKEVTATYKNLHRYIEVIWRPEGRSKRFPWYRLNSVGHWEDSTHEEITDQDYKRVADSIKEITGNHMS</sequence>
<dbReference type="PANTHER" id="PTHR46312">
    <property type="entry name" value="NACHT DOMAIN-CONTAINING PROTEIN"/>
    <property type="match status" value="1"/>
</dbReference>
<evidence type="ECO:0000313" key="2">
    <source>
        <dbReference type="EMBL" id="PIK42919.1"/>
    </source>
</evidence>
<comment type="caution">
    <text evidence="2">The sequence shown here is derived from an EMBL/GenBank/DDBJ whole genome shotgun (WGS) entry which is preliminary data.</text>
</comment>
<name>A0A2G8K4P9_STIJA</name>
<proteinExistence type="predicted"/>
<protein>
    <recommendedName>
        <fullName evidence="1">NACHT domain-containing protein</fullName>
    </recommendedName>
</protein>
<evidence type="ECO:0000313" key="3">
    <source>
        <dbReference type="Proteomes" id="UP000230750"/>
    </source>
</evidence>
<dbReference type="OrthoDB" id="120976at2759"/>
<dbReference type="PANTHER" id="PTHR46312:SF2">
    <property type="entry name" value="NUCLEOTIDE-BINDING OLIGOMERIZATION DOMAIN-CONTAINING PROTEIN 2-LIKE"/>
    <property type="match status" value="1"/>
</dbReference>
<dbReference type="PROSITE" id="PS50837">
    <property type="entry name" value="NACHT"/>
    <property type="match status" value="1"/>
</dbReference>
<feature type="domain" description="NACHT" evidence="1">
    <location>
        <begin position="63"/>
        <end position="182"/>
    </location>
</feature>
<dbReference type="InterPro" id="IPR027417">
    <property type="entry name" value="P-loop_NTPase"/>
</dbReference>
<organism evidence="2 3">
    <name type="scientific">Stichopus japonicus</name>
    <name type="common">Sea cucumber</name>
    <dbReference type="NCBI Taxonomy" id="307972"/>
    <lineage>
        <taxon>Eukaryota</taxon>
        <taxon>Metazoa</taxon>
        <taxon>Echinodermata</taxon>
        <taxon>Eleutherozoa</taxon>
        <taxon>Echinozoa</taxon>
        <taxon>Holothuroidea</taxon>
        <taxon>Aspidochirotacea</taxon>
        <taxon>Aspidochirotida</taxon>
        <taxon>Stichopodidae</taxon>
        <taxon>Apostichopus</taxon>
    </lineage>
</organism>
<accession>A0A2G8K4P9</accession>
<dbReference type="Proteomes" id="UP000230750">
    <property type="component" value="Unassembled WGS sequence"/>
</dbReference>